<dbReference type="OrthoDB" id="10621973at2759"/>
<feature type="compositionally biased region" description="Polar residues" evidence="1">
    <location>
        <begin position="50"/>
        <end position="60"/>
    </location>
</feature>
<feature type="region of interest" description="Disordered" evidence="1">
    <location>
        <begin position="448"/>
        <end position="514"/>
    </location>
</feature>
<feature type="compositionally biased region" description="Polar residues" evidence="1">
    <location>
        <begin position="309"/>
        <end position="318"/>
    </location>
</feature>
<feature type="compositionally biased region" description="Polar residues" evidence="1">
    <location>
        <begin position="20"/>
        <end position="33"/>
    </location>
</feature>
<feature type="compositionally biased region" description="Polar residues" evidence="1">
    <location>
        <begin position="665"/>
        <end position="684"/>
    </location>
</feature>
<proteinExistence type="predicted"/>
<protein>
    <submittedName>
        <fullName evidence="2">Uncharacterized protein</fullName>
    </submittedName>
</protein>
<feature type="compositionally biased region" description="Acidic residues" evidence="1">
    <location>
        <begin position="695"/>
        <end position="714"/>
    </location>
</feature>
<feature type="region of interest" description="Disordered" evidence="1">
    <location>
        <begin position="537"/>
        <end position="589"/>
    </location>
</feature>
<feature type="compositionally biased region" description="Polar residues" evidence="1">
    <location>
        <begin position="327"/>
        <end position="339"/>
    </location>
</feature>
<name>A0A433SWM9_ELYCH</name>
<evidence type="ECO:0000313" key="2">
    <source>
        <dbReference type="EMBL" id="RUS73706.1"/>
    </source>
</evidence>
<feature type="compositionally biased region" description="Low complexity" evidence="1">
    <location>
        <begin position="274"/>
        <end position="287"/>
    </location>
</feature>
<feature type="region of interest" description="Disordered" evidence="1">
    <location>
        <begin position="404"/>
        <end position="431"/>
    </location>
</feature>
<feature type="region of interest" description="Disordered" evidence="1">
    <location>
        <begin position="638"/>
        <end position="745"/>
    </location>
</feature>
<feature type="compositionally biased region" description="Low complexity" evidence="1">
    <location>
        <begin position="564"/>
        <end position="589"/>
    </location>
</feature>
<feature type="compositionally biased region" description="Low complexity" evidence="1">
    <location>
        <begin position="485"/>
        <end position="502"/>
    </location>
</feature>
<feature type="region of interest" description="Disordered" evidence="1">
    <location>
        <begin position="1"/>
        <end position="217"/>
    </location>
</feature>
<feature type="compositionally biased region" description="Polar residues" evidence="1">
    <location>
        <begin position="723"/>
        <end position="733"/>
    </location>
</feature>
<feature type="compositionally biased region" description="Low complexity" evidence="1">
    <location>
        <begin position="465"/>
        <end position="476"/>
    </location>
</feature>
<evidence type="ECO:0000256" key="1">
    <source>
        <dbReference type="SAM" id="MobiDB-lite"/>
    </source>
</evidence>
<feature type="region of interest" description="Disordered" evidence="1">
    <location>
        <begin position="274"/>
        <end position="374"/>
    </location>
</feature>
<comment type="caution">
    <text evidence="2">The sequence shown here is derived from an EMBL/GenBank/DDBJ whole genome shotgun (WGS) entry which is preliminary data.</text>
</comment>
<feature type="compositionally biased region" description="Basic and acidic residues" evidence="1">
    <location>
        <begin position="340"/>
        <end position="349"/>
    </location>
</feature>
<keyword evidence="3" id="KW-1185">Reference proteome</keyword>
<organism evidence="2 3">
    <name type="scientific">Elysia chlorotica</name>
    <name type="common">Eastern emerald elysia</name>
    <name type="synonym">Sea slug</name>
    <dbReference type="NCBI Taxonomy" id="188477"/>
    <lineage>
        <taxon>Eukaryota</taxon>
        <taxon>Metazoa</taxon>
        <taxon>Spiralia</taxon>
        <taxon>Lophotrochozoa</taxon>
        <taxon>Mollusca</taxon>
        <taxon>Gastropoda</taxon>
        <taxon>Heterobranchia</taxon>
        <taxon>Euthyneura</taxon>
        <taxon>Panpulmonata</taxon>
        <taxon>Sacoglossa</taxon>
        <taxon>Placobranchoidea</taxon>
        <taxon>Plakobranchidae</taxon>
        <taxon>Elysia</taxon>
    </lineage>
</organism>
<dbReference type="EMBL" id="RQTK01000908">
    <property type="protein sequence ID" value="RUS73706.1"/>
    <property type="molecule type" value="Genomic_DNA"/>
</dbReference>
<evidence type="ECO:0000313" key="3">
    <source>
        <dbReference type="Proteomes" id="UP000271974"/>
    </source>
</evidence>
<feature type="compositionally biased region" description="Polar residues" evidence="1">
    <location>
        <begin position="196"/>
        <end position="207"/>
    </location>
</feature>
<feature type="region of interest" description="Disordered" evidence="1">
    <location>
        <begin position="831"/>
        <end position="890"/>
    </location>
</feature>
<dbReference type="Proteomes" id="UP000271974">
    <property type="component" value="Unassembled WGS sequence"/>
</dbReference>
<gene>
    <name evidence="2" type="ORF">EGW08_018538</name>
</gene>
<accession>A0A433SWM9</accession>
<sequence length="890" mass="93667">MAGRSGLLLSSWATRHPDRNVQSTAEETVNPRSSKWEPVKPFIADPGRYSGQQPQALSLGQPQRQQQQVYPWRSTDSAAGGYRSNEYPSEVKGLKGVGEKADSAGYSTRGKPAAKDKVRKSLSFEEKETGNDAADVSQVSWRDVLNESASSGRAWGTTSEEEESSSPLLARSHASLDNSGAGGNKSSDISAGDKSSVLTTGSSSLNGSALVARAEERRVGFERRQAELKQQLMDIQQQKDSILHRYQAGQAALHQQQAALREKLLVAAAGGTLGATGEASGTTTSGAIRKNQPASAAAVGIGEGRDTHTQSTGNTWASSLALGGSRLNPSESRSSTQSKSGDHTDKSRETISPANTDAALSGRPSLASTGTPGNISADSFLTDISYYKLKNGDQASLPPSAFQLQAESSTNRPPFTMPRRDTSASAPKMDQRQTWAALLQTSSSLPLLTSSADTDKDARRKPVPSSAISKTKVSSSDAASILQRSTKTPSPPSEESNSDSQPAPSSVAPPMLGLPSTAMTLAQHQPHELSTILEVDTPTSSSTTNRHGRQQHQHQHRQGALVEQGAAMSASASNSSQSLSSQCSSTVQGARGGGVGGGISGGVKAGSDGGVGGEAPVIDTFPELPYTFTRPGTVFDLTSEGQRSEGVTPATLPDRSGDFGGSARRSINFSKESKTAASLSQNYRVQPVVERKEHDDEDEDDDTDDTNDDNDDDLLSTPMPFLVQSTPGKSVTPRTDEVSSDNSSLQISGYSEYLRGATAGTAATLAPSTGDKDIDQYEVGRPISEEIALADRLDFNSGESQLQSQEATRNADQFGPDLMQRLRQQSRDVFGDSADGLSQSVMEEGGASLEHSDIVGEGGLGGDTSLGNRSSQPSTDLYEVSILDTTDGDN</sequence>
<feature type="compositionally biased region" description="Basic residues" evidence="1">
    <location>
        <begin position="546"/>
        <end position="557"/>
    </location>
</feature>
<dbReference type="AlphaFoldDB" id="A0A433SWM9"/>
<reference evidence="2 3" key="1">
    <citation type="submission" date="2019-01" db="EMBL/GenBank/DDBJ databases">
        <title>A draft genome assembly of the solar-powered sea slug Elysia chlorotica.</title>
        <authorList>
            <person name="Cai H."/>
            <person name="Li Q."/>
            <person name="Fang X."/>
            <person name="Li J."/>
            <person name="Curtis N.E."/>
            <person name="Altenburger A."/>
            <person name="Shibata T."/>
            <person name="Feng M."/>
            <person name="Maeda T."/>
            <person name="Schwartz J.A."/>
            <person name="Shigenobu S."/>
            <person name="Lundholm N."/>
            <person name="Nishiyama T."/>
            <person name="Yang H."/>
            <person name="Hasebe M."/>
            <person name="Li S."/>
            <person name="Pierce S.K."/>
            <person name="Wang J."/>
        </authorList>
    </citation>
    <scope>NUCLEOTIDE SEQUENCE [LARGE SCALE GENOMIC DNA]</scope>
    <source>
        <strain evidence="2">EC2010</strain>
        <tissue evidence="2">Whole organism of an adult</tissue>
    </source>
</reference>
<feature type="compositionally biased region" description="Polar residues" evidence="1">
    <location>
        <begin position="404"/>
        <end position="413"/>
    </location>
</feature>